<organism evidence="1">
    <name type="scientific">uncultured Caudovirales phage</name>
    <dbReference type="NCBI Taxonomy" id="2100421"/>
    <lineage>
        <taxon>Viruses</taxon>
        <taxon>Duplodnaviria</taxon>
        <taxon>Heunggongvirae</taxon>
        <taxon>Uroviricota</taxon>
        <taxon>Caudoviricetes</taxon>
        <taxon>Peduoviridae</taxon>
        <taxon>Maltschvirus</taxon>
        <taxon>Maltschvirus maltsch</taxon>
    </lineage>
</organism>
<reference evidence="1" key="1">
    <citation type="submission" date="2020-05" db="EMBL/GenBank/DDBJ databases">
        <authorList>
            <person name="Chiriac C."/>
            <person name="Salcher M."/>
            <person name="Ghai R."/>
            <person name="Kavagutti S V."/>
        </authorList>
    </citation>
    <scope>NUCLEOTIDE SEQUENCE</scope>
</reference>
<name>A0A6J5S667_9CAUD</name>
<protein>
    <submittedName>
        <fullName evidence="1">Uncharacterized protein</fullName>
    </submittedName>
</protein>
<accession>A0A6J5S667</accession>
<gene>
    <name evidence="1" type="ORF">UFOVP1387_35</name>
</gene>
<dbReference type="EMBL" id="LR797337">
    <property type="protein sequence ID" value="CAB4204024.1"/>
    <property type="molecule type" value="Genomic_DNA"/>
</dbReference>
<proteinExistence type="predicted"/>
<sequence length="175" mass="19388">MPNRKYTGNSDGAAKGRRAGLTVFINEIVRLSDKDMWNNGDWGVRNMRGKESLSVHATGRAVDLSYRFMPDHKDASNTKGSVNGRAVALQWCKILTDHADALGLEMIIDYFPEPYGRAWKCDRGGWVKYERKMVSGAPKGDWLHCEISPQMADNPAAMKAAFAVIEQALKAQANG</sequence>
<evidence type="ECO:0000313" key="1">
    <source>
        <dbReference type="EMBL" id="CAB4204024.1"/>
    </source>
</evidence>